<protein>
    <recommendedName>
        <fullName evidence="5">5-formyltetrahydrofolate cyclo-ligase</fullName>
        <ecNumber evidence="5">6.3.3.2</ecNumber>
    </recommendedName>
</protein>
<comment type="caution">
    <text evidence="6">The sequence shown here is derived from an EMBL/GenBank/DDBJ whole genome shotgun (WGS) entry which is preliminary data.</text>
</comment>
<keyword evidence="3 4" id="KW-0067">ATP-binding</keyword>
<evidence type="ECO:0000256" key="1">
    <source>
        <dbReference type="ARBA" id="ARBA00010638"/>
    </source>
</evidence>
<keyword evidence="5" id="KW-0460">Magnesium</keyword>
<dbReference type="GO" id="GO:0009396">
    <property type="term" value="P:folic acid-containing compound biosynthetic process"/>
    <property type="evidence" value="ECO:0007669"/>
    <property type="project" value="TreeGrafter"/>
</dbReference>
<evidence type="ECO:0000256" key="2">
    <source>
        <dbReference type="ARBA" id="ARBA00022741"/>
    </source>
</evidence>
<dbReference type="Pfam" id="PF01812">
    <property type="entry name" value="5-FTHF_cyc-lig"/>
    <property type="match status" value="1"/>
</dbReference>
<dbReference type="PANTHER" id="PTHR23407">
    <property type="entry name" value="ATPASE INHIBITOR/5-FORMYLTETRAHYDROFOLATE CYCLO-LIGASE"/>
    <property type="match status" value="1"/>
</dbReference>
<comment type="catalytic activity">
    <reaction evidence="5">
        <text>(6S)-5-formyl-5,6,7,8-tetrahydrofolate + ATP = (6R)-5,10-methenyltetrahydrofolate + ADP + phosphate</text>
        <dbReference type="Rhea" id="RHEA:10488"/>
        <dbReference type="ChEBI" id="CHEBI:30616"/>
        <dbReference type="ChEBI" id="CHEBI:43474"/>
        <dbReference type="ChEBI" id="CHEBI:57455"/>
        <dbReference type="ChEBI" id="CHEBI:57457"/>
        <dbReference type="ChEBI" id="CHEBI:456216"/>
        <dbReference type="EC" id="6.3.3.2"/>
    </reaction>
</comment>
<comment type="cofactor">
    <cofactor evidence="5">
        <name>Mg(2+)</name>
        <dbReference type="ChEBI" id="CHEBI:18420"/>
    </cofactor>
</comment>
<dbReference type="InterPro" id="IPR002698">
    <property type="entry name" value="FTHF_cligase"/>
</dbReference>
<dbReference type="GO" id="GO:0030272">
    <property type="term" value="F:5-formyltetrahydrofolate cyclo-ligase activity"/>
    <property type="evidence" value="ECO:0007669"/>
    <property type="project" value="UniProtKB-EC"/>
</dbReference>
<dbReference type="RefSeq" id="WP_181234280.1">
    <property type="nucleotide sequence ID" value="NZ_PVNL01000119.1"/>
</dbReference>
<keyword evidence="5" id="KW-0479">Metal-binding</keyword>
<accession>A0A2S9Y492</accession>
<dbReference type="PIRSF" id="PIRSF006806">
    <property type="entry name" value="FTHF_cligase"/>
    <property type="match status" value="1"/>
</dbReference>
<dbReference type="InterPro" id="IPR037171">
    <property type="entry name" value="NagB/RpiA_transferase-like"/>
</dbReference>
<dbReference type="EC" id="6.3.3.2" evidence="5"/>
<feature type="binding site" evidence="4">
    <location>
        <begin position="151"/>
        <end position="159"/>
    </location>
    <ligand>
        <name>ATP</name>
        <dbReference type="ChEBI" id="CHEBI:30616"/>
    </ligand>
</feature>
<dbReference type="Proteomes" id="UP000238823">
    <property type="component" value="Unassembled WGS sequence"/>
</dbReference>
<keyword evidence="6" id="KW-0436">Ligase</keyword>
<dbReference type="Gene3D" id="3.40.50.10420">
    <property type="entry name" value="NagB/RpiA/CoA transferase-like"/>
    <property type="match status" value="1"/>
</dbReference>
<dbReference type="PANTHER" id="PTHR23407:SF1">
    <property type="entry name" value="5-FORMYLTETRAHYDROFOLATE CYCLO-LIGASE"/>
    <property type="match status" value="1"/>
</dbReference>
<feature type="binding site" evidence="4">
    <location>
        <begin position="15"/>
        <end position="19"/>
    </location>
    <ligand>
        <name>ATP</name>
        <dbReference type="ChEBI" id="CHEBI:30616"/>
    </ligand>
</feature>
<evidence type="ECO:0000256" key="4">
    <source>
        <dbReference type="PIRSR" id="PIRSR006806-1"/>
    </source>
</evidence>
<dbReference type="SUPFAM" id="SSF100950">
    <property type="entry name" value="NagB/RpiA/CoA transferase-like"/>
    <property type="match status" value="1"/>
</dbReference>
<dbReference type="EMBL" id="PVNL01000119">
    <property type="protein sequence ID" value="PRP99919.1"/>
    <property type="molecule type" value="Genomic_DNA"/>
</dbReference>
<feature type="binding site" evidence="4">
    <location>
        <position position="66"/>
    </location>
    <ligand>
        <name>substrate</name>
    </ligand>
</feature>
<gene>
    <name evidence="6" type="ORF">ENSA7_61360</name>
</gene>
<keyword evidence="2 4" id="KW-0547">Nucleotide-binding</keyword>
<proteinExistence type="inferred from homology"/>
<evidence type="ECO:0000256" key="5">
    <source>
        <dbReference type="RuleBase" id="RU361279"/>
    </source>
</evidence>
<evidence type="ECO:0000256" key="3">
    <source>
        <dbReference type="ARBA" id="ARBA00022840"/>
    </source>
</evidence>
<sequence length="218" mass="23343">MSDPDARQINPEASKQALRQQLLAQRRALSPERLAAGSNRLTAKLVAHPRWIEARGLAAFVGVRGEVDTRPLLELALAAGKRVWLPRLTGPGRMRFWPCEELSQLELGRMGLLEPPIHTPGAGDGVVAPGSEHGVDLMLVPGLGFGRDGARLGFGAGHYDRALAGRHASPQLELPPLCGVCLAEFIDPPGGPIPMVDHDLRMNYLVSDQGVEQLTPGG</sequence>
<reference evidence="6 7" key="1">
    <citation type="submission" date="2018-03" db="EMBL/GenBank/DDBJ databases">
        <title>Draft Genome Sequences of the Obligatory Marine Myxobacteria Enhygromyxa salina SWB007.</title>
        <authorList>
            <person name="Poehlein A."/>
            <person name="Moghaddam J.A."/>
            <person name="Harms H."/>
            <person name="Alanjari M."/>
            <person name="Koenig G.M."/>
            <person name="Daniel R."/>
            <person name="Schaeberle T.F."/>
        </authorList>
    </citation>
    <scope>NUCLEOTIDE SEQUENCE [LARGE SCALE GENOMIC DNA]</scope>
    <source>
        <strain evidence="6 7">SWB007</strain>
    </source>
</reference>
<dbReference type="NCBIfam" id="TIGR02727">
    <property type="entry name" value="MTHFS_bact"/>
    <property type="match status" value="1"/>
</dbReference>
<dbReference type="GO" id="GO:0046872">
    <property type="term" value="F:metal ion binding"/>
    <property type="evidence" value="ECO:0007669"/>
    <property type="project" value="UniProtKB-KW"/>
</dbReference>
<evidence type="ECO:0000313" key="6">
    <source>
        <dbReference type="EMBL" id="PRP99919.1"/>
    </source>
</evidence>
<comment type="similarity">
    <text evidence="1 5">Belongs to the 5-formyltetrahydrofolate cyclo-ligase family.</text>
</comment>
<feature type="binding site" evidence="4">
    <location>
        <position position="61"/>
    </location>
    <ligand>
        <name>substrate</name>
    </ligand>
</feature>
<dbReference type="GO" id="GO:0035999">
    <property type="term" value="P:tetrahydrofolate interconversion"/>
    <property type="evidence" value="ECO:0007669"/>
    <property type="project" value="TreeGrafter"/>
</dbReference>
<name>A0A2S9Y492_9BACT</name>
<dbReference type="GO" id="GO:0005524">
    <property type="term" value="F:ATP binding"/>
    <property type="evidence" value="ECO:0007669"/>
    <property type="project" value="UniProtKB-KW"/>
</dbReference>
<dbReference type="InterPro" id="IPR024185">
    <property type="entry name" value="FTHF_cligase-like_sf"/>
</dbReference>
<evidence type="ECO:0000313" key="7">
    <source>
        <dbReference type="Proteomes" id="UP000238823"/>
    </source>
</evidence>
<organism evidence="6 7">
    <name type="scientific">Enhygromyxa salina</name>
    <dbReference type="NCBI Taxonomy" id="215803"/>
    <lineage>
        <taxon>Bacteria</taxon>
        <taxon>Pseudomonadati</taxon>
        <taxon>Myxococcota</taxon>
        <taxon>Polyangia</taxon>
        <taxon>Nannocystales</taxon>
        <taxon>Nannocystaceae</taxon>
        <taxon>Enhygromyxa</taxon>
    </lineage>
</organism>
<dbReference type="AlphaFoldDB" id="A0A2S9Y492"/>